<dbReference type="Proteomes" id="UP000278006">
    <property type="component" value="Unassembled WGS sequence"/>
</dbReference>
<dbReference type="Pfam" id="PF05772">
    <property type="entry name" value="NinB"/>
    <property type="match status" value="1"/>
</dbReference>
<protein>
    <submittedName>
        <fullName evidence="1">NinB family protein</fullName>
    </submittedName>
</protein>
<dbReference type="AlphaFoldDB" id="A0A3M6R1A0"/>
<dbReference type="InterPro" id="IPR008711">
    <property type="entry name" value="Recombinase_NinB"/>
</dbReference>
<dbReference type="InterPro" id="IPR036619">
    <property type="entry name" value="NinB_sf"/>
</dbReference>
<dbReference type="OrthoDB" id="8911511at2"/>
<gene>
    <name evidence="1" type="ORF">D8I35_05395</name>
</gene>
<sequence>MSDRQTFTVRDAVQGYPVMQRAWQFAKANVMAGRPMLVEVRPLTRSLEQNARLHASIADIARQKEWGGKRWTVEEWKRLLAAAWCRAKAQGVEMVPAIDGQGFDVLYQRTSTLTKAECADLLDYIYSWGVKNGVVFTDPAPEGWEA</sequence>
<proteinExistence type="predicted"/>
<dbReference type="Gene3D" id="1.10.3790.10">
    <property type="entry name" value="NinB"/>
    <property type="match status" value="1"/>
</dbReference>
<name>A0A3M6R1A0_9BURK</name>
<dbReference type="SUPFAM" id="SSF103370">
    <property type="entry name" value="NinB"/>
    <property type="match status" value="1"/>
</dbReference>
<dbReference type="RefSeq" id="WP_122226638.1">
    <property type="nucleotide sequence ID" value="NZ_RDQO01000001.1"/>
</dbReference>
<comment type="caution">
    <text evidence="1">The sequence shown here is derived from an EMBL/GenBank/DDBJ whole genome shotgun (WGS) entry which is preliminary data.</text>
</comment>
<evidence type="ECO:0000313" key="1">
    <source>
        <dbReference type="EMBL" id="RMX08512.1"/>
    </source>
</evidence>
<reference evidence="1 2" key="1">
    <citation type="submission" date="2018-10" db="EMBL/GenBank/DDBJ databases">
        <title>Draft genome of Cortibacter populi DSM10536.</title>
        <authorList>
            <person name="Bernier A.-M."/>
            <person name="Bernard K."/>
        </authorList>
    </citation>
    <scope>NUCLEOTIDE SEQUENCE [LARGE SCALE GENOMIC DNA]</scope>
    <source>
        <strain evidence="1 2">DSM 105136</strain>
    </source>
</reference>
<evidence type="ECO:0000313" key="2">
    <source>
        <dbReference type="Proteomes" id="UP000278006"/>
    </source>
</evidence>
<organism evidence="1 2">
    <name type="scientific">Corticibacter populi</name>
    <dbReference type="NCBI Taxonomy" id="1550736"/>
    <lineage>
        <taxon>Bacteria</taxon>
        <taxon>Pseudomonadati</taxon>
        <taxon>Pseudomonadota</taxon>
        <taxon>Betaproteobacteria</taxon>
        <taxon>Burkholderiales</taxon>
        <taxon>Comamonadaceae</taxon>
        <taxon>Corticibacter</taxon>
    </lineage>
</organism>
<keyword evidence="2" id="KW-1185">Reference proteome</keyword>
<dbReference type="EMBL" id="RDQO01000001">
    <property type="protein sequence ID" value="RMX08512.1"/>
    <property type="molecule type" value="Genomic_DNA"/>
</dbReference>
<accession>A0A3M6R1A0</accession>